<keyword evidence="3" id="KW-0963">Cytoplasm</keyword>
<dbReference type="GO" id="GO:0051087">
    <property type="term" value="F:protein-folding chaperone binding"/>
    <property type="evidence" value="ECO:0007669"/>
    <property type="project" value="InterPro"/>
</dbReference>
<dbReference type="Pfam" id="PF01025">
    <property type="entry name" value="GrpE"/>
    <property type="match status" value="1"/>
</dbReference>
<evidence type="ECO:0000256" key="1">
    <source>
        <dbReference type="ARBA" id="ARBA00009054"/>
    </source>
</evidence>
<dbReference type="GO" id="GO:0051082">
    <property type="term" value="F:unfolded protein binding"/>
    <property type="evidence" value="ECO:0007669"/>
    <property type="project" value="TreeGrafter"/>
</dbReference>
<dbReference type="Gene3D" id="2.30.22.10">
    <property type="entry name" value="Head domain of nucleotide exchange factor GrpE"/>
    <property type="match status" value="1"/>
</dbReference>
<comment type="function">
    <text evidence="3">Participates actively in the response to hyperosmotic and heat shock by preventing the aggregation of stress-denatured proteins, in association with DnaK and GrpE. It is the nucleotide exchange factor for DnaK and may function as a thermosensor. Unfolded proteins bind initially to DnaJ; upon interaction with the DnaJ-bound protein, DnaK hydrolyzes its bound ATP, resulting in the formation of a stable complex. GrpE releases ADP from DnaK; ATP binding to DnaK triggers the release of the substrate protein, thus completing the reaction cycle. Several rounds of ATP-dependent interactions between DnaJ, DnaK and GrpE are required for fully efficient folding.</text>
</comment>
<keyword evidence="5" id="KW-0175">Coiled coil</keyword>
<dbReference type="EMBL" id="PEYO01000017">
    <property type="protein sequence ID" value="PIU03371.1"/>
    <property type="molecule type" value="Genomic_DNA"/>
</dbReference>
<dbReference type="InterPro" id="IPR009012">
    <property type="entry name" value="GrpE_head"/>
</dbReference>
<dbReference type="InterPro" id="IPR000740">
    <property type="entry name" value="GrpE"/>
</dbReference>
<dbReference type="PANTHER" id="PTHR21237">
    <property type="entry name" value="GRPE PROTEIN"/>
    <property type="match status" value="1"/>
</dbReference>
<comment type="subcellular location">
    <subcellularLocation>
        <location evidence="3">Cytoplasm</location>
    </subcellularLocation>
</comment>
<dbReference type="GO" id="GO:0000774">
    <property type="term" value="F:adenyl-nucleotide exchange factor activity"/>
    <property type="evidence" value="ECO:0007669"/>
    <property type="project" value="InterPro"/>
</dbReference>
<dbReference type="GO" id="GO:0005737">
    <property type="term" value="C:cytoplasm"/>
    <property type="evidence" value="ECO:0007669"/>
    <property type="project" value="UniProtKB-SubCell"/>
</dbReference>
<dbReference type="InterPro" id="IPR013805">
    <property type="entry name" value="GrpE_CC"/>
</dbReference>
<dbReference type="SUPFAM" id="SSF58014">
    <property type="entry name" value="Coiled-coil domain of nucleotide exchange factor GrpE"/>
    <property type="match status" value="1"/>
</dbReference>
<evidence type="ECO:0000256" key="2">
    <source>
        <dbReference type="ARBA" id="ARBA00023186"/>
    </source>
</evidence>
<evidence type="ECO:0000256" key="5">
    <source>
        <dbReference type="SAM" id="Coils"/>
    </source>
</evidence>
<dbReference type="CDD" id="cd00446">
    <property type="entry name" value="GrpE"/>
    <property type="match status" value="1"/>
</dbReference>
<comment type="subunit">
    <text evidence="3">Homodimer.</text>
</comment>
<dbReference type="PRINTS" id="PR00773">
    <property type="entry name" value="GRPEPROTEIN"/>
</dbReference>
<sequence length="149" mass="16947">MKKDEKNQKKTNVQAEIDELTNRWKRALADYENLEKRINAEKNDFVKFANASLLLKILPALDTLIIAQKHLGDEGLGLGVRQLVEGLESEGLTKIETVDKEFDPNLMECLGVEQGEENKVMEELRTGYLLNDKLLRPAQVKVGKNEKQI</sequence>
<dbReference type="HAMAP" id="MF_01151">
    <property type="entry name" value="GrpE"/>
    <property type="match status" value="1"/>
</dbReference>
<organism evidence="6 7">
    <name type="scientific">Candidatus Shapirobacteria bacterium CG08_land_8_20_14_0_20_39_18</name>
    <dbReference type="NCBI Taxonomy" id="1974883"/>
    <lineage>
        <taxon>Bacteria</taxon>
        <taxon>Candidatus Shapironibacteriota</taxon>
    </lineage>
</organism>
<evidence type="ECO:0000256" key="4">
    <source>
        <dbReference type="RuleBase" id="RU004478"/>
    </source>
</evidence>
<comment type="caution">
    <text evidence="6">The sequence shown here is derived from an EMBL/GenBank/DDBJ whole genome shotgun (WGS) entry which is preliminary data.</text>
</comment>
<dbReference type="AlphaFoldDB" id="A0A2M6XCH2"/>
<dbReference type="GO" id="GO:0042803">
    <property type="term" value="F:protein homodimerization activity"/>
    <property type="evidence" value="ECO:0007669"/>
    <property type="project" value="InterPro"/>
</dbReference>
<dbReference type="PANTHER" id="PTHR21237:SF23">
    <property type="entry name" value="GRPE PROTEIN HOMOLOG, MITOCHONDRIAL"/>
    <property type="match status" value="1"/>
</dbReference>
<dbReference type="Proteomes" id="UP000228996">
    <property type="component" value="Unassembled WGS sequence"/>
</dbReference>
<accession>A0A2M6XCH2</accession>
<name>A0A2M6XCH2_9BACT</name>
<reference evidence="7" key="1">
    <citation type="submission" date="2017-09" db="EMBL/GenBank/DDBJ databases">
        <title>Depth-based differentiation of microbial function through sediment-hosted aquifers and enrichment of novel symbionts in the deep terrestrial subsurface.</title>
        <authorList>
            <person name="Probst A.J."/>
            <person name="Ladd B."/>
            <person name="Jarett J.K."/>
            <person name="Geller-Mcgrath D.E."/>
            <person name="Sieber C.M.K."/>
            <person name="Emerson J.B."/>
            <person name="Anantharaman K."/>
            <person name="Thomas B.C."/>
            <person name="Malmstrom R."/>
            <person name="Stieglmeier M."/>
            <person name="Klingl A."/>
            <person name="Woyke T."/>
            <person name="Ryan C.M."/>
            <person name="Banfield J.F."/>
        </authorList>
    </citation>
    <scope>NUCLEOTIDE SEQUENCE [LARGE SCALE GENOMIC DNA]</scope>
</reference>
<gene>
    <name evidence="3 6" type="primary">grpE</name>
    <name evidence="6" type="ORF">COT44_02925</name>
</gene>
<evidence type="ECO:0000313" key="7">
    <source>
        <dbReference type="Proteomes" id="UP000228996"/>
    </source>
</evidence>
<feature type="coiled-coil region" evidence="5">
    <location>
        <begin position="3"/>
        <end position="51"/>
    </location>
</feature>
<keyword evidence="3" id="KW-0346">Stress response</keyword>
<comment type="similarity">
    <text evidence="1 3 4">Belongs to the GrpE family.</text>
</comment>
<evidence type="ECO:0000313" key="6">
    <source>
        <dbReference type="EMBL" id="PIU03371.1"/>
    </source>
</evidence>
<dbReference type="GO" id="GO:0006457">
    <property type="term" value="P:protein folding"/>
    <property type="evidence" value="ECO:0007669"/>
    <property type="project" value="InterPro"/>
</dbReference>
<proteinExistence type="inferred from homology"/>
<keyword evidence="2 3" id="KW-0143">Chaperone</keyword>
<evidence type="ECO:0000256" key="3">
    <source>
        <dbReference type="HAMAP-Rule" id="MF_01151"/>
    </source>
</evidence>
<protein>
    <recommendedName>
        <fullName evidence="3">Protein GrpE</fullName>
    </recommendedName>
    <alternativeName>
        <fullName evidence="3">HSP-70 cofactor</fullName>
    </alternativeName>
</protein>
<dbReference type="SUPFAM" id="SSF51064">
    <property type="entry name" value="Head domain of nucleotide exchange factor GrpE"/>
    <property type="match status" value="1"/>
</dbReference>